<feature type="transmembrane region" description="Helical" evidence="1">
    <location>
        <begin position="71"/>
        <end position="93"/>
    </location>
</feature>
<proteinExistence type="predicted"/>
<gene>
    <name evidence="2" type="ORF">CTI11_05850</name>
</gene>
<sequence>MLDVPEFLLRAVLTGAGATLVMDVWALLLQRLWGVPSLDYAMVGRWLGHLPRGRLVHAGIGRSAPVAGEKALGWVAHYAIGVAFAAALLALAGEGWARAPTLWPALAWGVFTVAAPFLALQPCMGAGLFARKTPKPAVARLRSLMAHTVFGLGLFIAAWAVSQLRG</sequence>
<feature type="transmembrane region" description="Helical" evidence="1">
    <location>
        <begin position="141"/>
        <end position="161"/>
    </location>
</feature>
<reference evidence="2" key="1">
    <citation type="submission" date="2017-10" db="EMBL/GenBank/DDBJ databases">
        <title>Chryseobacterium sp. B5 is a hydrocarbonoclastic and plant growth promoting bacterium.</title>
        <authorList>
            <person name="Thijs S."/>
            <person name="Gkorezis P."/>
            <person name="Van Hamme J."/>
        </authorList>
    </citation>
    <scope>NUCLEOTIDE SEQUENCE</scope>
    <source>
        <strain evidence="2">B5</strain>
    </source>
</reference>
<keyword evidence="1" id="KW-0812">Transmembrane</keyword>
<evidence type="ECO:0000256" key="1">
    <source>
        <dbReference type="SAM" id="Phobius"/>
    </source>
</evidence>
<protein>
    <submittedName>
        <fullName evidence="2">DUF2938 domain-containing protein</fullName>
    </submittedName>
</protein>
<keyword evidence="1" id="KW-0472">Membrane</keyword>
<evidence type="ECO:0000313" key="2">
    <source>
        <dbReference type="EMBL" id="PII36691.1"/>
    </source>
</evidence>
<keyword evidence="1" id="KW-1133">Transmembrane helix</keyword>
<organism evidence="2">
    <name type="scientific">Chryseobacterium sp. B5</name>
    <dbReference type="NCBI Taxonomy" id="2050562"/>
    <lineage>
        <taxon>Bacteria</taxon>
        <taxon>Pseudomonadati</taxon>
        <taxon>Bacteroidota</taxon>
        <taxon>Flavobacteriia</taxon>
        <taxon>Flavobacteriales</taxon>
        <taxon>Weeksellaceae</taxon>
        <taxon>Chryseobacterium group</taxon>
        <taxon>Chryseobacterium</taxon>
    </lineage>
</organism>
<feature type="transmembrane region" description="Helical" evidence="1">
    <location>
        <begin position="105"/>
        <end position="129"/>
    </location>
</feature>
<name>A0A2G7T9V5_9FLAO</name>
<dbReference type="EMBL" id="PEKC01000013">
    <property type="protein sequence ID" value="PII36691.1"/>
    <property type="molecule type" value="Genomic_DNA"/>
</dbReference>
<comment type="caution">
    <text evidence="2">The sequence shown here is derived from an EMBL/GenBank/DDBJ whole genome shotgun (WGS) entry which is preliminary data.</text>
</comment>
<dbReference type="Pfam" id="PF11158">
    <property type="entry name" value="DUF2938"/>
    <property type="match status" value="1"/>
</dbReference>
<dbReference type="InterPro" id="IPR021329">
    <property type="entry name" value="DUF2938"/>
</dbReference>
<dbReference type="AlphaFoldDB" id="A0A2G7T9V5"/>
<accession>A0A2G7T9V5</accession>
<feature type="transmembrane region" description="Helical" evidence="1">
    <location>
        <begin position="7"/>
        <end position="28"/>
    </location>
</feature>